<evidence type="ECO:0000313" key="5">
    <source>
        <dbReference type="EMBL" id="TKA72252.1"/>
    </source>
</evidence>
<dbReference type="Pfam" id="PF26335">
    <property type="entry name" value="ARB_00930_C"/>
    <property type="match status" value="1"/>
</dbReference>
<dbReference type="OrthoDB" id="5946976at2759"/>
<evidence type="ECO:0000313" key="6">
    <source>
        <dbReference type="Proteomes" id="UP000309340"/>
    </source>
</evidence>
<organism evidence="5 6">
    <name type="scientific">Friedmanniomyces simplex</name>
    <dbReference type="NCBI Taxonomy" id="329884"/>
    <lineage>
        <taxon>Eukaryota</taxon>
        <taxon>Fungi</taxon>
        <taxon>Dikarya</taxon>
        <taxon>Ascomycota</taxon>
        <taxon>Pezizomycotina</taxon>
        <taxon>Dothideomycetes</taxon>
        <taxon>Dothideomycetidae</taxon>
        <taxon>Mycosphaerellales</taxon>
        <taxon>Teratosphaeriaceae</taxon>
        <taxon>Friedmanniomyces</taxon>
    </lineage>
</organism>
<dbReference type="Proteomes" id="UP000309340">
    <property type="component" value="Unassembled WGS sequence"/>
</dbReference>
<name>A0A4U0X6W9_9PEZI</name>
<comment type="caution">
    <text evidence="5">The sequence shown here is derived from an EMBL/GenBank/DDBJ whole genome shotgun (WGS) entry which is preliminary data.</text>
</comment>
<evidence type="ECO:0000259" key="4">
    <source>
        <dbReference type="Pfam" id="PF26335"/>
    </source>
</evidence>
<dbReference type="Gene3D" id="3.40.710.10">
    <property type="entry name" value="DD-peptidase/beta-lactamase superfamily"/>
    <property type="match status" value="1"/>
</dbReference>
<reference evidence="5 6" key="1">
    <citation type="submission" date="2017-03" db="EMBL/GenBank/DDBJ databases">
        <title>Genomes of endolithic fungi from Antarctica.</title>
        <authorList>
            <person name="Coleine C."/>
            <person name="Masonjones S."/>
            <person name="Stajich J.E."/>
        </authorList>
    </citation>
    <scope>NUCLEOTIDE SEQUENCE [LARGE SCALE GENOMIC DNA]</scope>
    <source>
        <strain evidence="5 6">CCFEE 5184</strain>
    </source>
</reference>
<dbReference type="PANTHER" id="PTHR22935:SF95">
    <property type="entry name" value="BETA-LACTAMASE-LIKE 1-RELATED"/>
    <property type="match status" value="1"/>
</dbReference>
<keyword evidence="2" id="KW-0732">Signal</keyword>
<comment type="similarity">
    <text evidence="1">Belongs to the beta-lactamase family.</text>
</comment>
<dbReference type="PANTHER" id="PTHR22935">
    <property type="entry name" value="PENICILLIN-BINDING PROTEIN"/>
    <property type="match status" value="1"/>
</dbReference>
<dbReference type="InterPro" id="IPR058664">
    <property type="entry name" value="ARB_00930-like_C"/>
</dbReference>
<protein>
    <submittedName>
        <fullName evidence="5">Uncharacterized protein</fullName>
    </submittedName>
</protein>
<dbReference type="EMBL" id="NAJQ01000317">
    <property type="protein sequence ID" value="TKA72252.1"/>
    <property type="molecule type" value="Genomic_DNA"/>
</dbReference>
<sequence>MQSLALFLLTLLPTVSTKCFDPSPAFPVPPWQDQSKDHRLTPELSDITSALEELACDESYDTSSFSVEITSQTETLWSHHHTARKHNATRPGATQVDGQSQYRIASITKTFTTLGILYQHAAGNVSLDDPISDYIPELTDGEEKSSLPWKDITLRLLASQLSGIPREIAQADLLNELPDPTAVGLPPASLKGLPDCYEYNAFRPCNWTHLLPHLKSQQPLFAPGQESTYSNTNFELLGLVLERVSGLSYEQYMTEAIFEPLGMDSTTLKKPKSDEHAVLPIGQYFWDVDEGVHNPTGGIYSTSSDMSKYLRYILTHYNALASGVNWFMPASWSTGVNSFYGMPWETFRTDKILKQSNRPVTFVTKSGGVPDYFSRITLMPEYGFGLTIIIGGESSLLDKIQEAVTVPLIRAAEDSIWEDMDAIYTGTYNTPDLHVLNSTLTLAASPSSGLQLTSFISNGTDVFTTLLAKWAGLINPHSGQWRVQLVPTLLYKNETAQEGEIWRLLVVEEWTGKERIWDDFCITDVDPASYAGLPINEVVFWHGERVVELPAWRVKMKREEEDGERGRLVVQQP</sequence>
<feature type="domain" description="Beta-lactamase-related" evidence="3">
    <location>
        <begin position="88"/>
        <end position="389"/>
    </location>
</feature>
<dbReference type="STRING" id="329884.A0A4U0X6W9"/>
<evidence type="ECO:0000256" key="2">
    <source>
        <dbReference type="SAM" id="SignalP"/>
    </source>
</evidence>
<dbReference type="InterPro" id="IPR051478">
    <property type="entry name" value="Beta-lactamase-like_AB/R"/>
</dbReference>
<dbReference type="Pfam" id="PF00144">
    <property type="entry name" value="Beta-lactamase"/>
    <property type="match status" value="1"/>
</dbReference>
<dbReference type="AlphaFoldDB" id="A0A4U0X6W9"/>
<dbReference type="SUPFAM" id="SSF56601">
    <property type="entry name" value="beta-lactamase/transpeptidase-like"/>
    <property type="match status" value="1"/>
</dbReference>
<feature type="domain" description="Beta-lactamase-like ARB-00930-like C-terminal" evidence="4">
    <location>
        <begin position="418"/>
        <end position="559"/>
    </location>
</feature>
<gene>
    <name evidence="5" type="ORF">B0A55_06816</name>
</gene>
<proteinExistence type="inferred from homology"/>
<dbReference type="InterPro" id="IPR001466">
    <property type="entry name" value="Beta-lactam-related"/>
</dbReference>
<evidence type="ECO:0000259" key="3">
    <source>
        <dbReference type="Pfam" id="PF00144"/>
    </source>
</evidence>
<feature type="chain" id="PRO_5020371416" evidence="2">
    <location>
        <begin position="18"/>
        <end position="573"/>
    </location>
</feature>
<feature type="signal peptide" evidence="2">
    <location>
        <begin position="1"/>
        <end position="17"/>
    </location>
</feature>
<evidence type="ECO:0000256" key="1">
    <source>
        <dbReference type="ARBA" id="ARBA00038473"/>
    </source>
</evidence>
<accession>A0A4U0X6W9</accession>
<dbReference type="InterPro" id="IPR012338">
    <property type="entry name" value="Beta-lactam/transpept-like"/>
</dbReference>
<keyword evidence="6" id="KW-1185">Reference proteome</keyword>